<dbReference type="PROSITE" id="PS50096">
    <property type="entry name" value="IQ"/>
    <property type="match status" value="1"/>
</dbReference>
<evidence type="ECO:0000256" key="2">
    <source>
        <dbReference type="ARBA" id="ARBA00004906"/>
    </source>
</evidence>
<evidence type="ECO:0000313" key="6">
    <source>
        <dbReference type="Proteomes" id="UP000193380"/>
    </source>
</evidence>
<accession>A0A060WMM2</accession>
<name>A0A060WMM2_ONCMY</name>
<dbReference type="SMART" id="SM00015">
    <property type="entry name" value="IQ"/>
    <property type="match status" value="1"/>
</dbReference>
<dbReference type="AlphaFoldDB" id="A0A060WMM2"/>
<comment type="catalytic activity">
    <reaction evidence="1">
        <text>S-ubiquitinyl-[E2 ubiquitin-conjugating enzyme]-L-cysteine + [acceptor protein]-L-lysine = [E2 ubiquitin-conjugating enzyme]-L-cysteine + N(6)-ubiquitinyl-[acceptor protein]-L-lysine.</text>
        <dbReference type="EC" id="2.3.2.26"/>
    </reaction>
</comment>
<dbReference type="GO" id="GO:0000209">
    <property type="term" value="P:protein polyubiquitination"/>
    <property type="evidence" value="ECO:0007669"/>
    <property type="project" value="InterPro"/>
</dbReference>
<dbReference type="InterPro" id="IPR044611">
    <property type="entry name" value="E3A/B/C-like"/>
</dbReference>
<protein>
    <recommendedName>
        <fullName evidence="3">HECT-type E3 ubiquitin transferase</fullName>
        <ecNumber evidence="3">2.3.2.26</ecNumber>
    </recommendedName>
</protein>
<dbReference type="PANTHER" id="PTHR45700:SF3">
    <property type="entry name" value="UBIQUITIN-PROTEIN LIGASE E3B"/>
    <property type="match status" value="1"/>
</dbReference>
<evidence type="ECO:0000256" key="1">
    <source>
        <dbReference type="ARBA" id="ARBA00000885"/>
    </source>
</evidence>
<sequence>MLHMLFKYIAHSELQRSRQDQRKTQGCTMFSAAQSSKSEFLDKARQAREERKGYKARDRAATLIQALVRRFLCRCRLQKQIRKEVDDLFQDAGTTKRNALSIFKIAQKLLFIFCQDDKLRFEKLCRYILGSMDVENEPKVWYVSLALSKDLTIPWIKQIKDLLWISCQFLKKLKPDIMQDNKLVTLYLTMLVTFTDTSTWKIVRGKGEALRPALTRICENIMGHLNQKGFYSILQILLTNGLARSRPSLTKGTLTAVFTLALRPVIAAHFSDNLLRSLLIHIMSVPAVVSHIYTITPECMTTIQTHDLLRKFILFLSCEEQCVDICVCLEGSHTLCLLGNLIHLGYLNEKVLEEEANHFVTELTDMLSYCQRYVSQKKSNLTHWHPVLGWFSQTVDYGSVRHPHSLITDRFVLSCRLLWLLSFQNQVSMTLGAKQHKPIWDWAMKWDLN</sequence>
<gene>
    <name evidence="5" type="ORF">GSONMT00030637001</name>
</gene>
<dbReference type="Proteomes" id="UP000193380">
    <property type="component" value="Chromosome 11"/>
</dbReference>
<dbReference type="STRING" id="8022.A0A060WMM2"/>
<dbReference type="PANTHER" id="PTHR45700">
    <property type="entry name" value="UBIQUITIN-PROTEIN LIGASE E3C"/>
    <property type="match status" value="1"/>
</dbReference>
<dbReference type="GO" id="GO:0061630">
    <property type="term" value="F:ubiquitin protein ligase activity"/>
    <property type="evidence" value="ECO:0007669"/>
    <property type="project" value="UniProtKB-EC"/>
</dbReference>
<evidence type="ECO:0000256" key="4">
    <source>
        <dbReference type="ARBA" id="ARBA00022679"/>
    </source>
</evidence>
<keyword evidence="4" id="KW-0808">Transferase</keyword>
<dbReference type="EC" id="2.3.2.26" evidence="3"/>
<dbReference type="GO" id="GO:0006511">
    <property type="term" value="P:ubiquitin-dependent protein catabolic process"/>
    <property type="evidence" value="ECO:0007669"/>
    <property type="project" value="TreeGrafter"/>
</dbReference>
<organism evidence="5 6">
    <name type="scientific">Oncorhynchus mykiss</name>
    <name type="common">Rainbow trout</name>
    <name type="synonym">Salmo gairdneri</name>
    <dbReference type="NCBI Taxonomy" id="8022"/>
    <lineage>
        <taxon>Eukaryota</taxon>
        <taxon>Metazoa</taxon>
        <taxon>Chordata</taxon>
        <taxon>Craniata</taxon>
        <taxon>Vertebrata</taxon>
        <taxon>Euteleostomi</taxon>
        <taxon>Actinopterygii</taxon>
        <taxon>Neopterygii</taxon>
        <taxon>Teleostei</taxon>
        <taxon>Protacanthopterygii</taxon>
        <taxon>Salmoniformes</taxon>
        <taxon>Salmonidae</taxon>
        <taxon>Salmoninae</taxon>
        <taxon>Oncorhynchus</taxon>
    </lineage>
</organism>
<evidence type="ECO:0000256" key="3">
    <source>
        <dbReference type="ARBA" id="ARBA00012485"/>
    </source>
</evidence>
<dbReference type="EMBL" id="FR904624">
    <property type="protein sequence ID" value="CDQ68376.1"/>
    <property type="molecule type" value="Genomic_DNA"/>
</dbReference>
<evidence type="ECO:0000313" key="5">
    <source>
        <dbReference type="EMBL" id="CDQ68376.1"/>
    </source>
</evidence>
<dbReference type="InterPro" id="IPR000048">
    <property type="entry name" value="IQ_motif_EF-hand-BS"/>
</dbReference>
<reference evidence="5 6" key="1">
    <citation type="journal article" date="2014" name="Nat. Commun.">
        <title>The rainbow trout genome provides novel insights into evolution after whole-genome duplication in vertebrates.</title>
        <authorList>
            <person name="Berthelot C."/>
            <person name="Brunet F."/>
            <person name="Chalopin D."/>
            <person name="Juanchich A."/>
            <person name="Bernard M."/>
            <person name="Noel B."/>
            <person name="Bento P."/>
            <person name="Da Silva C."/>
            <person name="Labadie K."/>
            <person name="Alberti A."/>
            <person name="Aury J.M."/>
            <person name="Louis A."/>
            <person name="Dehais P."/>
            <person name="Bardou P."/>
            <person name="Montfort J."/>
            <person name="Klopp C."/>
            <person name="Cabau C."/>
            <person name="Gaspin C."/>
            <person name="Thorgaard G.H."/>
            <person name="Boussaha M."/>
            <person name="Quillet E."/>
            <person name="Guyomard R."/>
            <person name="Galiana D."/>
            <person name="Bobe J."/>
            <person name="Volff J.N."/>
            <person name="Genet C."/>
            <person name="Wincker P."/>
            <person name="Jaillon O."/>
            <person name="Roest Crollius H."/>
            <person name="Guiguen Y."/>
        </authorList>
    </citation>
    <scope>NUCLEOTIDE SEQUENCE [LARGE SCALE GENOMIC DNA]</scope>
</reference>
<proteinExistence type="predicted"/>
<dbReference type="PaxDb" id="8022-A0A060WMM2"/>
<comment type="pathway">
    <text evidence="2">Protein modification; protein ubiquitination.</text>
</comment>